<dbReference type="PANTHER" id="PTHR10993">
    <property type="entry name" value="OCTANOYLTRANSFERASE"/>
    <property type="match status" value="1"/>
</dbReference>
<dbReference type="Gene3D" id="3.30.930.10">
    <property type="entry name" value="Bira Bifunctional Protein, Domain 2"/>
    <property type="match status" value="1"/>
</dbReference>
<feature type="domain" description="BPL/LPL catalytic" evidence="10">
    <location>
        <begin position="39"/>
        <end position="227"/>
    </location>
</feature>
<evidence type="ECO:0000313" key="11">
    <source>
        <dbReference type="EMBL" id="SDC00514.1"/>
    </source>
</evidence>
<comment type="similarity">
    <text evidence="5 6">Belongs to the LipB family.</text>
</comment>
<evidence type="ECO:0000256" key="4">
    <source>
        <dbReference type="ARBA" id="ARBA00024732"/>
    </source>
</evidence>
<dbReference type="UniPathway" id="UPA00538">
    <property type="reaction ID" value="UER00592"/>
</dbReference>
<comment type="function">
    <text evidence="4 5 6">Catalyzes the transfer of endogenously produced octanoic acid from octanoyl-acyl-carrier-protein onto the lipoyl domains of lipoate-dependent enzymes. Lipoyl-ACP can also act as a substrate although octanoyl-ACP is likely to be the physiological substrate.</text>
</comment>
<evidence type="ECO:0000256" key="9">
    <source>
        <dbReference type="PIRSR" id="PIRSR016262-3"/>
    </source>
</evidence>
<evidence type="ECO:0000256" key="2">
    <source>
        <dbReference type="ARBA" id="ARBA00022679"/>
    </source>
</evidence>
<gene>
    <name evidence="5" type="primary">lipB</name>
    <name evidence="11" type="ORF">SAMN05216323_101430</name>
</gene>
<evidence type="ECO:0000259" key="10">
    <source>
        <dbReference type="PROSITE" id="PS51733"/>
    </source>
</evidence>
<organism evidence="11 12">
    <name type="scientific">Williamwhitmania taraxaci</name>
    <dbReference type="NCBI Taxonomy" id="1640674"/>
    <lineage>
        <taxon>Bacteria</taxon>
        <taxon>Pseudomonadati</taxon>
        <taxon>Bacteroidota</taxon>
        <taxon>Bacteroidia</taxon>
        <taxon>Bacteroidales</taxon>
        <taxon>Williamwhitmaniaceae</taxon>
        <taxon>Williamwhitmania</taxon>
    </lineage>
</organism>
<dbReference type="EMBL" id="FMYP01000014">
    <property type="protein sequence ID" value="SDC00514.1"/>
    <property type="molecule type" value="Genomic_DNA"/>
</dbReference>
<dbReference type="NCBIfam" id="NF010925">
    <property type="entry name" value="PRK14345.1"/>
    <property type="match status" value="1"/>
</dbReference>
<dbReference type="GO" id="GO:0009249">
    <property type="term" value="P:protein lipoylation"/>
    <property type="evidence" value="ECO:0007669"/>
    <property type="project" value="InterPro"/>
</dbReference>
<accession>A0A1G6I210</accession>
<dbReference type="SUPFAM" id="SSF55681">
    <property type="entry name" value="Class II aaRS and biotin synthetases"/>
    <property type="match status" value="1"/>
</dbReference>
<dbReference type="OrthoDB" id="9787061at2"/>
<feature type="binding site" evidence="5 8">
    <location>
        <begin position="170"/>
        <end position="172"/>
    </location>
    <ligand>
        <name>substrate</name>
    </ligand>
</feature>
<sequence length="230" mass="25774">MRGLVTYRNLGTIAYAEGVEVQEQYFQKVLEQKQAGTLGDFRGYLLFCEHPHVYTLGKSGDATNMLITPEFLTKINASYYQTSRGGDITYHGPEQLVGYPIVDLEALNIGLKDYVHLLEEVAINVCAHYGIAASRLDGATGAWLDVGVAGRERKICAIGVRASRFITMHGWAFNVNTDLKYFSYINPCGFINKGVTSLEVELKRKVSMDEARLVFQKEWLKVFNCELLEG</sequence>
<evidence type="ECO:0000256" key="6">
    <source>
        <dbReference type="PIRNR" id="PIRNR016262"/>
    </source>
</evidence>
<keyword evidence="3 5" id="KW-0012">Acyltransferase</keyword>
<comment type="subcellular location">
    <subcellularLocation>
        <location evidence="5">Cytoplasm</location>
    </subcellularLocation>
</comment>
<feature type="site" description="Lowers pKa of active site Cys" evidence="5 9">
    <location>
        <position position="154"/>
    </location>
</feature>
<protein>
    <recommendedName>
        <fullName evidence="5 6">Octanoyltransferase</fullName>
        <ecNumber evidence="5 6">2.3.1.181</ecNumber>
    </recommendedName>
    <alternativeName>
        <fullName evidence="5">Lipoate-protein ligase B</fullName>
    </alternativeName>
    <alternativeName>
        <fullName evidence="5">Lipoyl/octanoyl transferase</fullName>
    </alternativeName>
    <alternativeName>
        <fullName evidence="5">Octanoyl-[acyl-carrier-protein]-protein N-octanoyltransferase</fullName>
    </alternativeName>
</protein>
<feature type="binding site" evidence="5 8">
    <location>
        <begin position="84"/>
        <end position="91"/>
    </location>
    <ligand>
        <name>substrate</name>
    </ligand>
</feature>
<keyword evidence="2 5" id="KW-0808">Transferase</keyword>
<dbReference type="PANTHER" id="PTHR10993:SF12">
    <property type="entry name" value="OCTANOYLTRANSFERASE"/>
    <property type="match status" value="1"/>
</dbReference>
<proteinExistence type="inferred from homology"/>
<comment type="catalytic activity">
    <reaction evidence="5 6">
        <text>octanoyl-[ACP] + L-lysyl-[protein] = N(6)-octanoyl-L-lysyl-[protein] + holo-[ACP] + H(+)</text>
        <dbReference type="Rhea" id="RHEA:17665"/>
        <dbReference type="Rhea" id="RHEA-COMP:9636"/>
        <dbReference type="Rhea" id="RHEA-COMP:9685"/>
        <dbReference type="Rhea" id="RHEA-COMP:9752"/>
        <dbReference type="Rhea" id="RHEA-COMP:9928"/>
        <dbReference type="ChEBI" id="CHEBI:15378"/>
        <dbReference type="ChEBI" id="CHEBI:29969"/>
        <dbReference type="ChEBI" id="CHEBI:64479"/>
        <dbReference type="ChEBI" id="CHEBI:78463"/>
        <dbReference type="ChEBI" id="CHEBI:78809"/>
        <dbReference type="EC" id="2.3.1.181"/>
    </reaction>
</comment>
<reference evidence="11 12" key="1">
    <citation type="submission" date="2016-09" db="EMBL/GenBank/DDBJ databases">
        <authorList>
            <person name="Capua I."/>
            <person name="De Benedictis P."/>
            <person name="Joannis T."/>
            <person name="Lombin L.H."/>
            <person name="Cattoli G."/>
        </authorList>
    </citation>
    <scope>NUCLEOTIDE SEQUENCE [LARGE SCALE GENOMIC DNA]</scope>
    <source>
        <strain evidence="11 12">A7P-90m</strain>
    </source>
</reference>
<dbReference type="GO" id="GO:0033819">
    <property type="term" value="F:lipoyl(octanoyl) transferase activity"/>
    <property type="evidence" value="ECO:0007669"/>
    <property type="project" value="UniProtKB-EC"/>
</dbReference>
<evidence type="ECO:0000256" key="8">
    <source>
        <dbReference type="PIRSR" id="PIRSR016262-2"/>
    </source>
</evidence>
<dbReference type="Proteomes" id="UP000199452">
    <property type="component" value="Unassembled WGS sequence"/>
</dbReference>
<keyword evidence="12" id="KW-1185">Reference proteome</keyword>
<feature type="binding site" evidence="5 8">
    <location>
        <begin position="157"/>
        <end position="159"/>
    </location>
    <ligand>
        <name>substrate</name>
    </ligand>
</feature>
<dbReference type="InterPro" id="IPR000544">
    <property type="entry name" value="Octanoyltransferase"/>
</dbReference>
<evidence type="ECO:0000256" key="3">
    <source>
        <dbReference type="ARBA" id="ARBA00023315"/>
    </source>
</evidence>
<dbReference type="STRING" id="1640674.SAMN05216323_101430"/>
<evidence type="ECO:0000256" key="1">
    <source>
        <dbReference type="ARBA" id="ARBA00004821"/>
    </source>
</evidence>
<dbReference type="CDD" id="cd16444">
    <property type="entry name" value="LipB"/>
    <property type="match status" value="1"/>
</dbReference>
<evidence type="ECO:0000313" key="12">
    <source>
        <dbReference type="Proteomes" id="UP000199452"/>
    </source>
</evidence>
<dbReference type="InterPro" id="IPR045864">
    <property type="entry name" value="aa-tRNA-synth_II/BPL/LPL"/>
</dbReference>
<dbReference type="GO" id="GO:0005737">
    <property type="term" value="C:cytoplasm"/>
    <property type="evidence" value="ECO:0007669"/>
    <property type="project" value="UniProtKB-SubCell"/>
</dbReference>
<dbReference type="NCBIfam" id="TIGR00214">
    <property type="entry name" value="lipB"/>
    <property type="match status" value="1"/>
</dbReference>
<dbReference type="PIRSF" id="PIRSF016262">
    <property type="entry name" value="LPLase"/>
    <property type="match status" value="1"/>
</dbReference>
<comment type="pathway">
    <text evidence="1 5 6">Protein modification; protein lipoylation via endogenous pathway; protein N(6)-(lipoyl)lysine from octanoyl-[acyl-carrier-protein]: step 1/2.</text>
</comment>
<dbReference type="InterPro" id="IPR004143">
    <property type="entry name" value="BPL_LPL_catalytic"/>
</dbReference>
<evidence type="ECO:0000256" key="7">
    <source>
        <dbReference type="PIRSR" id="PIRSR016262-1"/>
    </source>
</evidence>
<name>A0A1G6I210_9BACT</name>
<dbReference type="RefSeq" id="WP_092436710.1">
    <property type="nucleotide sequence ID" value="NZ_FMYP01000014.1"/>
</dbReference>
<comment type="miscellaneous">
    <text evidence="5">In the reaction, the free carboxyl group of octanoic acid is attached via an amide linkage to the epsilon-amino group of a specific lysine residue of lipoyl domains of lipoate-dependent enzymes.</text>
</comment>
<feature type="active site" description="Acyl-thioester intermediate" evidence="5 7">
    <location>
        <position position="188"/>
    </location>
</feature>
<dbReference type="EC" id="2.3.1.181" evidence="5 6"/>
<keyword evidence="5" id="KW-0963">Cytoplasm</keyword>
<dbReference type="PROSITE" id="PS51733">
    <property type="entry name" value="BPL_LPL_CATALYTIC"/>
    <property type="match status" value="1"/>
</dbReference>
<dbReference type="Pfam" id="PF21948">
    <property type="entry name" value="LplA-B_cat"/>
    <property type="match status" value="1"/>
</dbReference>
<dbReference type="HAMAP" id="MF_00013">
    <property type="entry name" value="LipB"/>
    <property type="match status" value="1"/>
</dbReference>
<evidence type="ECO:0000256" key="5">
    <source>
        <dbReference type="HAMAP-Rule" id="MF_00013"/>
    </source>
</evidence>
<dbReference type="AlphaFoldDB" id="A0A1G6I210"/>